<evidence type="ECO:0000313" key="6">
    <source>
        <dbReference type="EMBL" id="OJG17664.1"/>
    </source>
</evidence>
<dbReference type="InterPro" id="IPR041575">
    <property type="entry name" value="Rubredoxin_C"/>
</dbReference>
<keyword evidence="3" id="KW-0274">FAD</keyword>
<feature type="domain" description="FAD/NAD(P)-binding" evidence="4">
    <location>
        <begin position="1"/>
        <end position="291"/>
    </location>
</feature>
<dbReference type="EMBL" id="JXKH01000007">
    <property type="protein sequence ID" value="OJG17664.1"/>
    <property type="molecule type" value="Genomic_DNA"/>
</dbReference>
<dbReference type="InterPro" id="IPR023753">
    <property type="entry name" value="FAD/NAD-binding_dom"/>
</dbReference>
<reference evidence="6 7" key="1">
    <citation type="submission" date="2014-12" db="EMBL/GenBank/DDBJ databases">
        <title>Draft genome sequences of 29 type strains of Enterococci.</title>
        <authorList>
            <person name="Zhong Z."/>
            <person name="Sun Z."/>
            <person name="Liu W."/>
            <person name="Zhang W."/>
            <person name="Zhang H."/>
        </authorList>
    </citation>
    <scope>NUCLEOTIDE SEQUENCE [LARGE SCALE GENOMIC DNA]</scope>
    <source>
        <strain evidence="6 7">DSM 17029</strain>
    </source>
</reference>
<dbReference type="Proteomes" id="UP000181884">
    <property type="component" value="Unassembled WGS sequence"/>
</dbReference>
<dbReference type="STRING" id="214095.RU97_GL002454"/>
<protein>
    <submittedName>
        <fullName evidence="6">Nitrate reductase subunit beta</fullName>
    </submittedName>
</protein>
<keyword evidence="7" id="KW-1185">Reference proteome</keyword>
<dbReference type="RefSeq" id="WP_067395473.1">
    <property type="nucleotide sequence ID" value="NZ_JXKH01000007.1"/>
</dbReference>
<name>A0A1L8RD57_9ENTE</name>
<feature type="domain" description="NADH-rubredoxin oxidoreductase C-terminal" evidence="5">
    <location>
        <begin position="314"/>
        <end position="379"/>
    </location>
</feature>
<dbReference type="PANTHER" id="PTHR43429:SF3">
    <property type="entry name" value="NITRITE REDUCTASE [NAD(P)H]"/>
    <property type="match status" value="1"/>
</dbReference>
<evidence type="ECO:0000256" key="3">
    <source>
        <dbReference type="ARBA" id="ARBA00022827"/>
    </source>
</evidence>
<keyword evidence="2" id="KW-0285">Flavoprotein</keyword>
<dbReference type="InterPro" id="IPR036188">
    <property type="entry name" value="FAD/NAD-bd_sf"/>
</dbReference>
<dbReference type="GO" id="GO:0016491">
    <property type="term" value="F:oxidoreductase activity"/>
    <property type="evidence" value="ECO:0007669"/>
    <property type="project" value="InterPro"/>
</dbReference>
<dbReference type="PRINTS" id="PR00368">
    <property type="entry name" value="FADPNR"/>
</dbReference>
<proteinExistence type="predicted"/>
<dbReference type="AlphaFoldDB" id="A0A1L8RD57"/>
<dbReference type="Gene3D" id="3.50.50.60">
    <property type="entry name" value="FAD/NAD(P)-binding domain"/>
    <property type="match status" value="2"/>
</dbReference>
<accession>A0A1L8RD57</accession>
<sequence length="409" mass="45008">MKYVVVGASAAGINGLRTLAQIAPDANLTLISKDEAIHSRCILHHYLEGSRDVPQLNFTDADFIERNNIRWLKGVALTQIDPNAQVLTLSDGQTVPYDKVLLATGASTFFPPVANIKEAGNVIGLRNLDDAVFIKEKLPEVDNIVVMGAGLVGIDAVEGLLHYGKNLTLVEFGDRLLPIQLDHRASKTYQDAFADRGVHQLYNTAVQEVIMDEKGDVKALYLSNEETIPCDLLIVATGVRSNVQFLEETEIERDRFGLLFNALGETNVANVYGAGDVSGRNPIWPAAVKEGIIAASNMAGQPRELTDFFASKSTMNFLRINTMSLGVTIPADDSYQVEILETPGQYKKIIHKDGVITGAIIQGDLAYSGILTQLVKEQIRVDRLHKSIFDINYSDFFDLTENFEFDFCV</sequence>
<dbReference type="PANTHER" id="PTHR43429">
    <property type="entry name" value="PYRIDINE NUCLEOTIDE-DISULFIDE OXIDOREDUCTASE DOMAIN-CONTAINING"/>
    <property type="match status" value="1"/>
</dbReference>
<evidence type="ECO:0000259" key="5">
    <source>
        <dbReference type="Pfam" id="PF18267"/>
    </source>
</evidence>
<evidence type="ECO:0000259" key="4">
    <source>
        <dbReference type="Pfam" id="PF07992"/>
    </source>
</evidence>
<evidence type="ECO:0000256" key="2">
    <source>
        <dbReference type="ARBA" id="ARBA00022630"/>
    </source>
</evidence>
<comment type="cofactor">
    <cofactor evidence="1">
        <name>FAD</name>
        <dbReference type="ChEBI" id="CHEBI:57692"/>
    </cofactor>
</comment>
<dbReference type="SUPFAM" id="SSF51905">
    <property type="entry name" value="FAD/NAD(P)-binding domain"/>
    <property type="match status" value="1"/>
</dbReference>
<comment type="caution">
    <text evidence="6">The sequence shown here is derived from an EMBL/GenBank/DDBJ whole genome shotgun (WGS) entry which is preliminary data.</text>
</comment>
<dbReference type="Pfam" id="PF07992">
    <property type="entry name" value="Pyr_redox_2"/>
    <property type="match status" value="1"/>
</dbReference>
<dbReference type="InterPro" id="IPR016156">
    <property type="entry name" value="FAD/NAD-linked_Rdtase_dimer_sf"/>
</dbReference>
<evidence type="ECO:0000256" key="1">
    <source>
        <dbReference type="ARBA" id="ARBA00001974"/>
    </source>
</evidence>
<organism evidence="6 7">
    <name type="scientific">Enterococcus canis</name>
    <dbReference type="NCBI Taxonomy" id="214095"/>
    <lineage>
        <taxon>Bacteria</taxon>
        <taxon>Bacillati</taxon>
        <taxon>Bacillota</taxon>
        <taxon>Bacilli</taxon>
        <taxon>Lactobacillales</taxon>
        <taxon>Enterococcaceae</taxon>
        <taxon>Enterococcus</taxon>
    </lineage>
</organism>
<dbReference type="Pfam" id="PF18267">
    <property type="entry name" value="Rubredoxin_C"/>
    <property type="match status" value="1"/>
</dbReference>
<gene>
    <name evidence="6" type="ORF">RU97_GL002454</name>
</gene>
<dbReference type="Gene3D" id="3.30.390.30">
    <property type="match status" value="1"/>
</dbReference>
<evidence type="ECO:0000313" key="7">
    <source>
        <dbReference type="Proteomes" id="UP000181884"/>
    </source>
</evidence>
<dbReference type="PRINTS" id="PR00411">
    <property type="entry name" value="PNDRDTASEI"/>
</dbReference>
<dbReference type="InterPro" id="IPR050260">
    <property type="entry name" value="FAD-bd_OxRdtase"/>
</dbReference>